<keyword evidence="3" id="KW-0677">Repeat</keyword>
<dbReference type="Gene3D" id="3.80.10.10">
    <property type="entry name" value="Ribonuclease Inhibitor"/>
    <property type="match status" value="2"/>
</dbReference>
<dbReference type="PROSITE" id="PS51450">
    <property type="entry name" value="LRR"/>
    <property type="match status" value="2"/>
</dbReference>
<gene>
    <name evidence="8" type="ORF">EDS130_LOCUS7229</name>
    <name evidence="9" type="ORF">XAT740_LOCUS32884</name>
</gene>
<reference evidence="8" key="1">
    <citation type="submission" date="2021-02" db="EMBL/GenBank/DDBJ databases">
        <authorList>
            <person name="Nowell W R."/>
        </authorList>
    </citation>
    <scope>NUCLEOTIDE SEQUENCE</scope>
</reference>
<keyword evidence="10" id="KW-1185">Reference proteome</keyword>
<evidence type="ECO:0000313" key="9">
    <source>
        <dbReference type="EMBL" id="CAF1377468.1"/>
    </source>
</evidence>
<feature type="region of interest" description="Disordered" evidence="4">
    <location>
        <begin position="359"/>
        <end position="411"/>
    </location>
</feature>
<dbReference type="SMART" id="SM00082">
    <property type="entry name" value="LRRCT"/>
    <property type="match status" value="1"/>
</dbReference>
<dbReference type="SUPFAM" id="SSF52058">
    <property type="entry name" value="L domain-like"/>
    <property type="match status" value="1"/>
</dbReference>
<evidence type="ECO:0000259" key="7">
    <source>
        <dbReference type="SMART" id="SM00082"/>
    </source>
</evidence>
<dbReference type="PANTHER" id="PTHR24366">
    <property type="entry name" value="IG(IMMUNOGLOBULIN) AND LRR(LEUCINE RICH REPEAT) DOMAINS"/>
    <property type="match status" value="1"/>
</dbReference>
<dbReference type="EMBL" id="CAJNOJ010000021">
    <property type="protein sequence ID" value="CAF0849151.1"/>
    <property type="molecule type" value="Genomic_DNA"/>
</dbReference>
<dbReference type="Pfam" id="PF13855">
    <property type="entry name" value="LRR_8"/>
    <property type="match status" value="1"/>
</dbReference>
<dbReference type="EMBL" id="CAJNOR010003099">
    <property type="protein sequence ID" value="CAF1377468.1"/>
    <property type="molecule type" value="Genomic_DNA"/>
</dbReference>
<sequence>MNPLLQTAITFVSLLVSIVTTDVCTGNICTCSKDFTLVNCDSKPWLSLSNVEFPSQVVTLTLINDKLNLDSSTDRSKIENLPRLLELSLNQNPLGNIPPFNSSRIQSLSLDDTSLTSARFPPSYSNSILQKLNLNDNKIRSIQSDDFQALGNAKLKSLRIDNAALTTIDQNAFAPLIQLQSLSLRNNQLKSCEFLSTLRVLSSIKLDGNLFTSLPPQLITQSSIKSFSFTNNRISIIDESSPLFTWQKKNLTNIHVFLANNSFDCCQSLWFIRFLKTSAHLVQDAQILTCATPSVYAGQNLSALNPDAMNCGGSQPKKWSWTVERIVAVSLGGSFIVLVVAGTIVLFVRGRRTRTGYTEIGGVNDPLPNAPEMPTEQSSFPPYGEDNDDGVSTYSTAPSALTDASQARSLSTAVGVSVRDEKIV</sequence>
<keyword evidence="5" id="KW-0472">Membrane</keyword>
<dbReference type="OrthoDB" id="1055097at2759"/>
<feature type="compositionally biased region" description="Polar residues" evidence="4">
    <location>
        <begin position="390"/>
        <end position="411"/>
    </location>
</feature>
<evidence type="ECO:0000256" key="4">
    <source>
        <dbReference type="SAM" id="MobiDB-lite"/>
    </source>
</evidence>
<evidence type="ECO:0000256" key="3">
    <source>
        <dbReference type="ARBA" id="ARBA00022737"/>
    </source>
</evidence>
<evidence type="ECO:0000313" key="8">
    <source>
        <dbReference type="EMBL" id="CAF0849151.1"/>
    </source>
</evidence>
<evidence type="ECO:0000256" key="6">
    <source>
        <dbReference type="SAM" id="SignalP"/>
    </source>
</evidence>
<dbReference type="AlphaFoldDB" id="A0A813W9T9"/>
<feature type="chain" id="PRO_5035598134" description="LRRCT domain-containing protein" evidence="6">
    <location>
        <begin position="22"/>
        <end position="424"/>
    </location>
</feature>
<dbReference type="InterPro" id="IPR000483">
    <property type="entry name" value="Cys-rich_flank_reg_C"/>
</dbReference>
<feature type="signal peptide" evidence="6">
    <location>
        <begin position="1"/>
        <end position="21"/>
    </location>
</feature>
<feature type="transmembrane region" description="Helical" evidence="5">
    <location>
        <begin position="326"/>
        <end position="348"/>
    </location>
</feature>
<protein>
    <recommendedName>
        <fullName evidence="7">LRRCT domain-containing protein</fullName>
    </recommendedName>
</protein>
<dbReference type="SMART" id="SM00369">
    <property type="entry name" value="LRR_TYP"/>
    <property type="match status" value="5"/>
</dbReference>
<organism evidence="8 11">
    <name type="scientific">Adineta ricciae</name>
    <name type="common">Rotifer</name>
    <dbReference type="NCBI Taxonomy" id="249248"/>
    <lineage>
        <taxon>Eukaryota</taxon>
        <taxon>Metazoa</taxon>
        <taxon>Spiralia</taxon>
        <taxon>Gnathifera</taxon>
        <taxon>Rotifera</taxon>
        <taxon>Eurotatoria</taxon>
        <taxon>Bdelloidea</taxon>
        <taxon>Adinetida</taxon>
        <taxon>Adinetidae</taxon>
        <taxon>Adineta</taxon>
    </lineage>
</organism>
<feature type="domain" description="LRRCT" evidence="7">
    <location>
        <begin position="261"/>
        <end position="312"/>
    </location>
</feature>
<dbReference type="PANTHER" id="PTHR24366:SF172">
    <property type="entry name" value="LRRCT DOMAIN-CONTAINING PROTEIN"/>
    <property type="match status" value="1"/>
</dbReference>
<evidence type="ECO:0000256" key="5">
    <source>
        <dbReference type="SAM" id="Phobius"/>
    </source>
</evidence>
<evidence type="ECO:0000313" key="10">
    <source>
        <dbReference type="Proteomes" id="UP000663828"/>
    </source>
</evidence>
<name>A0A813W9T9_ADIRI</name>
<dbReference type="InterPro" id="IPR032675">
    <property type="entry name" value="LRR_dom_sf"/>
</dbReference>
<comment type="caution">
    <text evidence="8">The sequence shown here is derived from an EMBL/GenBank/DDBJ whole genome shotgun (WGS) entry which is preliminary data.</text>
</comment>
<evidence type="ECO:0000256" key="2">
    <source>
        <dbReference type="ARBA" id="ARBA00022729"/>
    </source>
</evidence>
<dbReference type="InterPro" id="IPR003591">
    <property type="entry name" value="Leu-rich_rpt_typical-subtyp"/>
</dbReference>
<accession>A0A813W9T9</accession>
<evidence type="ECO:0000313" key="11">
    <source>
        <dbReference type="Proteomes" id="UP000663852"/>
    </source>
</evidence>
<dbReference type="Proteomes" id="UP000663828">
    <property type="component" value="Unassembled WGS sequence"/>
</dbReference>
<dbReference type="Proteomes" id="UP000663852">
    <property type="component" value="Unassembled WGS sequence"/>
</dbReference>
<keyword evidence="5" id="KW-1133">Transmembrane helix</keyword>
<evidence type="ECO:0000256" key="1">
    <source>
        <dbReference type="ARBA" id="ARBA00022614"/>
    </source>
</evidence>
<dbReference type="InterPro" id="IPR001611">
    <property type="entry name" value="Leu-rich_rpt"/>
</dbReference>
<proteinExistence type="predicted"/>
<keyword evidence="2 6" id="KW-0732">Signal</keyword>
<keyword evidence="5" id="KW-0812">Transmembrane</keyword>
<keyword evidence="1" id="KW-0433">Leucine-rich repeat</keyword>